<dbReference type="Pfam" id="PF05043">
    <property type="entry name" value="Mga"/>
    <property type="match status" value="1"/>
</dbReference>
<proteinExistence type="predicted"/>
<dbReference type="Proteomes" id="UP001256711">
    <property type="component" value="Unassembled WGS sequence"/>
</dbReference>
<evidence type="ECO:0000313" key="3">
    <source>
        <dbReference type="Proteomes" id="UP001256711"/>
    </source>
</evidence>
<evidence type="ECO:0000259" key="1">
    <source>
        <dbReference type="Pfam" id="PF05043"/>
    </source>
</evidence>
<name>A0AAW8TZA1_9ENTE</name>
<dbReference type="AlphaFoldDB" id="A0AAW8TZA1"/>
<dbReference type="RefSeq" id="WP_311835402.1">
    <property type="nucleotide sequence ID" value="NZ_JARQBJ010000003.1"/>
</dbReference>
<organism evidence="2 3">
    <name type="scientific">Enterococcus asini</name>
    <dbReference type="NCBI Taxonomy" id="57732"/>
    <lineage>
        <taxon>Bacteria</taxon>
        <taxon>Bacillati</taxon>
        <taxon>Bacillota</taxon>
        <taxon>Bacilli</taxon>
        <taxon>Lactobacillales</taxon>
        <taxon>Enterococcaceae</taxon>
        <taxon>Enterococcus</taxon>
    </lineage>
</organism>
<dbReference type="InterPro" id="IPR007737">
    <property type="entry name" value="Mga_HTH"/>
</dbReference>
<gene>
    <name evidence="2" type="ORF">P7H43_07255</name>
</gene>
<comment type="caution">
    <text evidence="2">The sequence shown here is derived from an EMBL/GenBank/DDBJ whole genome shotgun (WGS) entry which is preliminary data.</text>
</comment>
<protein>
    <submittedName>
        <fullName evidence="2">Helix-turn-helix domain-containing protein</fullName>
    </submittedName>
</protein>
<evidence type="ECO:0000313" key="2">
    <source>
        <dbReference type="EMBL" id="MDT2810277.1"/>
    </source>
</evidence>
<dbReference type="EMBL" id="JARQBJ010000003">
    <property type="protein sequence ID" value="MDT2810277.1"/>
    <property type="molecule type" value="Genomic_DNA"/>
</dbReference>
<accession>A0AAW8TZA1</accession>
<feature type="domain" description="Mga helix-turn-helix" evidence="1">
    <location>
        <begin position="84"/>
        <end position="161"/>
    </location>
</feature>
<reference evidence="2" key="1">
    <citation type="submission" date="2023-03" db="EMBL/GenBank/DDBJ databases">
        <authorList>
            <person name="Shen W."/>
            <person name="Cai J."/>
        </authorList>
    </citation>
    <scope>NUCLEOTIDE SEQUENCE</scope>
    <source>
        <strain evidence="2">B226-2</strain>
    </source>
</reference>
<sequence>MHFEELFMDSSTLIKYKLFKKIMYLASPSYPIAQIASEMNLNYQQTVIDLTEIDQELAQLEPEHQSILLRAGKINSQNLSCTLDDYRYHLLQSSVPFQFILYFLNEDQPSIDDFCIRYNSSRSTVSRKIESLKTYLKQFKLRFTYTEAGMAGDERLIRLALFNITWLGVKGVTWPFPAMDEAIAEDLVDRFAIHFPLARTYIGRHELKFLTAIFYLRLKKQNYVRYDKAYNFLMKDNSYYDMTKLDNWEYFDLNPRQKRQEVSFIYFLSHIVPFYTIDDDPALLHTLNDFAQHPNPVYLLAQDYLAWAKEHFFQGYEEVLSQPTILGNLLNVGFGYYTIKNPFPSIPHILGREQAPVRSLRELQEGSQDFLTEISGREDYRSFLTPETIPLIAKSFTEILEPFFDWKKFATKVNVGIALEHNYLLITNLQRFLAETRFATWETFNSAHLKDYDLVITSSLILSRQFPEVNVFFWDHTGSEPQSIALLQRLATLVREKNR</sequence>